<gene>
    <name evidence="9" type="primary">EOG090X03KG</name>
</gene>
<evidence type="ECO:0000256" key="2">
    <source>
        <dbReference type="ARBA" id="ARBA00006496"/>
    </source>
</evidence>
<dbReference type="GO" id="GO:0005886">
    <property type="term" value="C:plasma membrane"/>
    <property type="evidence" value="ECO:0007669"/>
    <property type="project" value="TreeGrafter"/>
</dbReference>
<organism evidence="9">
    <name type="scientific">Lynceus sp. MCZ IZ 141354</name>
    <dbReference type="NCBI Taxonomy" id="1930659"/>
    <lineage>
        <taxon>Eukaryota</taxon>
        <taxon>Metazoa</taxon>
        <taxon>Ecdysozoa</taxon>
        <taxon>Arthropoda</taxon>
        <taxon>Crustacea</taxon>
        <taxon>Branchiopoda</taxon>
        <taxon>Diplostraca</taxon>
        <taxon>Laevicaudata</taxon>
        <taxon>Lynceidae</taxon>
        <taxon>Lynceus</taxon>
    </lineage>
</organism>
<comment type="similarity">
    <text evidence="2">Belongs to the TIP family.</text>
</comment>
<feature type="transmembrane region" description="Helical" evidence="7">
    <location>
        <begin position="541"/>
        <end position="563"/>
    </location>
</feature>
<protein>
    <submittedName>
        <fullName evidence="9">EOG090X03KG</fullName>
    </submittedName>
</protein>
<name>A0A9N6WSU5_9CRUS</name>
<keyword evidence="6" id="KW-0325">Glycoprotein</keyword>
<dbReference type="EMBL" id="OC988770">
    <property type="protein sequence ID" value="CAG4645425.1"/>
    <property type="molecule type" value="Genomic_DNA"/>
</dbReference>
<dbReference type="SUPFAM" id="SSF69318">
    <property type="entry name" value="Integrin alpha N-terminal domain"/>
    <property type="match status" value="1"/>
</dbReference>
<evidence type="ECO:0000313" key="9">
    <source>
        <dbReference type="EMBL" id="CAG4645425.1"/>
    </source>
</evidence>
<evidence type="ECO:0000256" key="5">
    <source>
        <dbReference type="ARBA" id="ARBA00023136"/>
    </source>
</evidence>
<proteinExistence type="inferred from homology"/>
<dbReference type="Pfam" id="PF23122">
    <property type="entry name" value="C2_ITFG1"/>
    <property type="match status" value="1"/>
</dbReference>
<feature type="domain" description="T-cell immunomodulatory protein TIP C2" evidence="8">
    <location>
        <begin position="436"/>
        <end position="535"/>
    </location>
</feature>
<keyword evidence="5 7" id="KW-0472">Membrane</keyword>
<keyword evidence="4 7" id="KW-1133">Transmembrane helix</keyword>
<evidence type="ECO:0000256" key="3">
    <source>
        <dbReference type="ARBA" id="ARBA00022692"/>
    </source>
</evidence>
<dbReference type="PANTHER" id="PTHR13412">
    <property type="entry name" value="T-CELL IMMUNOMODULATORY PROTEIN HOMOLOG"/>
    <property type="match status" value="1"/>
</dbReference>
<dbReference type="InterPro" id="IPR057089">
    <property type="entry name" value="C2_TIP"/>
</dbReference>
<evidence type="ECO:0000256" key="7">
    <source>
        <dbReference type="SAM" id="Phobius"/>
    </source>
</evidence>
<reference evidence="9" key="1">
    <citation type="submission" date="2021-04" db="EMBL/GenBank/DDBJ databases">
        <authorList>
            <person name="Cornetti L."/>
        </authorList>
    </citation>
    <scope>NUCLEOTIDE SEQUENCE</scope>
</reference>
<evidence type="ECO:0000259" key="8">
    <source>
        <dbReference type="Pfam" id="PF23122"/>
    </source>
</evidence>
<evidence type="ECO:0000256" key="4">
    <source>
        <dbReference type="ARBA" id="ARBA00022989"/>
    </source>
</evidence>
<dbReference type="PANTHER" id="PTHR13412:SF0">
    <property type="entry name" value="T-CELL IMMUNOMODULATORY PROTEIN"/>
    <property type="match status" value="1"/>
</dbReference>
<dbReference type="InterPro" id="IPR024881">
    <property type="entry name" value="Tip"/>
</dbReference>
<dbReference type="InterPro" id="IPR028994">
    <property type="entry name" value="Integrin_alpha_N"/>
</dbReference>
<dbReference type="AlphaFoldDB" id="A0A9N6WSU5"/>
<evidence type="ECO:0000256" key="1">
    <source>
        <dbReference type="ARBA" id="ARBA00004479"/>
    </source>
</evidence>
<comment type="subcellular location">
    <subcellularLocation>
        <location evidence="1">Membrane</location>
        <topology evidence="1">Single-pass type I membrane protein</topology>
    </subcellularLocation>
</comment>
<keyword evidence="3 7" id="KW-0812">Transmembrane</keyword>
<accession>A0A9N6WSU5</accession>
<sequence>MSSSIAISYAAKRSAFDSVAIVSIKGLYLFACLLFLLQQASASADITADVFGDVVDVLPLAFGDFNSDKLTDVIVLRNHYSFEVMLASIKAPYLQLSGIACSFSLPISSVVPGDFDGDAAMDLLVVTNSSAGTNVYIAWGKLDGVICPHFKLFEVDAEPLVVDFNSDMISDIVGYKDGKIKVWIWGTNRTVEEEIIMDTSELRIPHSSAFVDLNRDLAADIVITGKNELSLWYYEDSRYEKKTIIRYPEVALVGQLILTDLNSSGKIDIIFPVCVDKACRNSTFMIYQNDSWINIETEMTDKMVQMTFAQPKSSVLYRDTLTGRVGDFNLDGYPDVLITVDSGLATKVALLENTACDVCFYRRKLVLRWLSDMDNTVMGTFYDIQENGILDIITVGYKSGRLEVAAFRNDGFDANFIKVIVLTGRCYSNCTHGNLPYGTNLPGPTIIYKTTRYDGGSQISCASQLSQSAHLVMQLPYTVFGLGRTPNFIEHLEVGLTYPDPGRRRREWTQIIPNSQMMIIPNLIGQPRYWLNKLFVTPSNAIVLSACALAGFGGLLAIFILVLQCREKKLDKQERLKEAHKFHFDAM</sequence>
<evidence type="ECO:0000256" key="6">
    <source>
        <dbReference type="ARBA" id="ARBA00023180"/>
    </source>
</evidence>